<dbReference type="STRING" id="927083.DB32_004869"/>
<evidence type="ECO:0000313" key="7">
    <source>
        <dbReference type="EMBL" id="AKF07720.1"/>
    </source>
</evidence>
<dbReference type="InterPro" id="IPR003593">
    <property type="entry name" value="AAA+_ATPase"/>
</dbReference>
<dbReference type="GO" id="GO:0016887">
    <property type="term" value="F:ATP hydrolysis activity"/>
    <property type="evidence" value="ECO:0007669"/>
    <property type="project" value="InterPro"/>
</dbReference>
<keyword evidence="8" id="KW-1185">Reference proteome</keyword>
<dbReference type="SUPFAM" id="SSF52540">
    <property type="entry name" value="P-loop containing nucleoside triphosphate hydrolases"/>
    <property type="match status" value="1"/>
</dbReference>
<gene>
    <name evidence="7" type="ORF">DB32_004869</name>
</gene>
<evidence type="ECO:0000256" key="3">
    <source>
        <dbReference type="ARBA" id="ARBA00022741"/>
    </source>
</evidence>
<dbReference type="Gene3D" id="3.40.50.300">
    <property type="entry name" value="P-loop containing nucleotide triphosphate hydrolases"/>
    <property type="match status" value="1"/>
</dbReference>
<keyword evidence="2" id="KW-0813">Transport</keyword>
<name>A0A0F6YJ81_9BACT</name>
<dbReference type="PANTHER" id="PTHR43335">
    <property type="entry name" value="ABC TRANSPORTER, ATP-BINDING PROTEIN"/>
    <property type="match status" value="1"/>
</dbReference>
<keyword evidence="3" id="KW-0547">Nucleotide-binding</keyword>
<dbReference type="PROSITE" id="PS50893">
    <property type="entry name" value="ABC_TRANSPORTER_2"/>
    <property type="match status" value="1"/>
</dbReference>
<dbReference type="InterPro" id="IPR003439">
    <property type="entry name" value="ABC_transporter-like_ATP-bd"/>
</dbReference>
<comment type="similarity">
    <text evidence="1">Belongs to the ABC transporter superfamily.</text>
</comment>
<reference evidence="7 8" key="1">
    <citation type="submission" date="2015-03" db="EMBL/GenBank/DDBJ databases">
        <title>Genome assembly of Sandaracinus amylolyticus DSM 53668.</title>
        <authorList>
            <person name="Sharma G."/>
            <person name="Subramanian S."/>
        </authorList>
    </citation>
    <scope>NUCLEOTIDE SEQUENCE [LARGE SCALE GENOMIC DNA]</scope>
    <source>
        <strain evidence="7 8">DSM 53668</strain>
    </source>
</reference>
<evidence type="ECO:0000256" key="1">
    <source>
        <dbReference type="ARBA" id="ARBA00005417"/>
    </source>
</evidence>
<evidence type="ECO:0000256" key="4">
    <source>
        <dbReference type="ARBA" id="ARBA00022840"/>
    </source>
</evidence>
<keyword evidence="4" id="KW-0067">ATP-binding</keyword>
<protein>
    <submittedName>
        <fullName evidence="7">ABC-type multidrug transport system, ATPase component</fullName>
    </submittedName>
</protein>
<proteinExistence type="inferred from homology"/>
<organism evidence="7 8">
    <name type="scientific">Sandaracinus amylolyticus</name>
    <dbReference type="NCBI Taxonomy" id="927083"/>
    <lineage>
        <taxon>Bacteria</taxon>
        <taxon>Pseudomonadati</taxon>
        <taxon>Myxococcota</taxon>
        <taxon>Polyangia</taxon>
        <taxon>Polyangiales</taxon>
        <taxon>Sandaracinaceae</taxon>
        <taxon>Sandaracinus</taxon>
    </lineage>
</organism>
<sequence>MDVMIEARNLTKRYGPQRALDNASFEVRKGEVLGFLGPNGAGKSTTMKILTCFIAPTEGTASINGHDIWEDPLGVRASIGYLPESTPLYTEMLVLEYLEFMAQMRGLKGDAARKRIKKAVEQTHLGDVIAKEIRQLSKGYRQRVGIAQSLVHEPPILILDEPMSGLDPNQALEIRDLIREIGKERTVILSTHNLAEVQVTCQRVLIIAKGKIVADDTPAALTSRGRNRYVVHVDKASANAAKGYRDAGDVIGAFRSLPGVETVRETKTDDTKATALEIVSRTSEDLRAELFRAAVEKGLVLLELRTRGENLEQVFRDLTLGEDSALAAGDEDEDDEEEDEDEEPSDRAESKENA</sequence>
<dbReference type="Pfam" id="PF00005">
    <property type="entry name" value="ABC_tran"/>
    <property type="match status" value="1"/>
</dbReference>
<feature type="domain" description="ABC transporter" evidence="6">
    <location>
        <begin position="5"/>
        <end position="234"/>
    </location>
</feature>
<dbReference type="EMBL" id="CP011125">
    <property type="protein sequence ID" value="AKF07720.1"/>
    <property type="molecule type" value="Genomic_DNA"/>
</dbReference>
<evidence type="ECO:0000256" key="5">
    <source>
        <dbReference type="SAM" id="MobiDB-lite"/>
    </source>
</evidence>
<dbReference type="InterPro" id="IPR027417">
    <property type="entry name" value="P-loop_NTPase"/>
</dbReference>
<dbReference type="GO" id="GO:0005524">
    <property type="term" value="F:ATP binding"/>
    <property type="evidence" value="ECO:0007669"/>
    <property type="project" value="UniProtKB-KW"/>
</dbReference>
<dbReference type="PANTHER" id="PTHR43335:SF4">
    <property type="entry name" value="ABC TRANSPORTER, ATP-BINDING PROTEIN"/>
    <property type="match status" value="1"/>
</dbReference>
<dbReference type="Proteomes" id="UP000034883">
    <property type="component" value="Chromosome"/>
</dbReference>
<feature type="compositionally biased region" description="Basic and acidic residues" evidence="5">
    <location>
        <begin position="345"/>
        <end position="354"/>
    </location>
</feature>
<dbReference type="KEGG" id="samy:DB32_004869"/>
<dbReference type="SMART" id="SM00382">
    <property type="entry name" value="AAA"/>
    <property type="match status" value="1"/>
</dbReference>
<dbReference type="CDD" id="cd03230">
    <property type="entry name" value="ABC_DR_subfamily_A"/>
    <property type="match status" value="1"/>
</dbReference>
<evidence type="ECO:0000256" key="2">
    <source>
        <dbReference type="ARBA" id="ARBA00022448"/>
    </source>
</evidence>
<accession>A0A0F6YJ81</accession>
<feature type="compositionally biased region" description="Acidic residues" evidence="5">
    <location>
        <begin position="329"/>
        <end position="344"/>
    </location>
</feature>
<dbReference type="AlphaFoldDB" id="A0A0F6YJ81"/>
<evidence type="ECO:0000259" key="6">
    <source>
        <dbReference type="PROSITE" id="PS50893"/>
    </source>
</evidence>
<feature type="region of interest" description="Disordered" evidence="5">
    <location>
        <begin position="322"/>
        <end position="354"/>
    </location>
</feature>
<evidence type="ECO:0000313" key="8">
    <source>
        <dbReference type="Proteomes" id="UP000034883"/>
    </source>
</evidence>